<gene>
    <name evidence="2" type="ORF">EZS28_005444</name>
</gene>
<feature type="region of interest" description="Disordered" evidence="1">
    <location>
        <begin position="53"/>
        <end position="131"/>
    </location>
</feature>
<evidence type="ECO:0000313" key="3">
    <source>
        <dbReference type="Proteomes" id="UP000324800"/>
    </source>
</evidence>
<dbReference type="Proteomes" id="UP000324800">
    <property type="component" value="Unassembled WGS sequence"/>
</dbReference>
<accession>A0A5J4WVE3</accession>
<sequence length="131" mass="14584">MNKEFYIFAVSRAQDSIASALVKNHGMKQDTQIISKQSIDTRVSDGDVLQQFPLGDDLQLSPNKTLASPLPSRSFRPNPSLKLSLRTITRVQKVQNSQMSKDDQDVGPQDGAQDSSITKYSDRETTAWAQK</sequence>
<reference evidence="2 3" key="1">
    <citation type="submission" date="2019-03" db="EMBL/GenBank/DDBJ databases">
        <title>Single cell metagenomics reveals metabolic interactions within the superorganism composed of flagellate Streblomastix strix and complex community of Bacteroidetes bacteria on its surface.</title>
        <authorList>
            <person name="Treitli S.C."/>
            <person name="Kolisko M."/>
            <person name="Husnik F."/>
            <person name="Keeling P."/>
            <person name="Hampl V."/>
        </authorList>
    </citation>
    <scope>NUCLEOTIDE SEQUENCE [LARGE SCALE GENOMIC DNA]</scope>
    <source>
        <strain evidence="2">ST1C</strain>
    </source>
</reference>
<dbReference type="EMBL" id="SNRW01000833">
    <property type="protein sequence ID" value="KAA6399027.1"/>
    <property type="molecule type" value="Genomic_DNA"/>
</dbReference>
<comment type="caution">
    <text evidence="2">The sequence shown here is derived from an EMBL/GenBank/DDBJ whole genome shotgun (WGS) entry which is preliminary data.</text>
</comment>
<proteinExistence type="predicted"/>
<evidence type="ECO:0000313" key="2">
    <source>
        <dbReference type="EMBL" id="KAA6399027.1"/>
    </source>
</evidence>
<organism evidence="2 3">
    <name type="scientific">Streblomastix strix</name>
    <dbReference type="NCBI Taxonomy" id="222440"/>
    <lineage>
        <taxon>Eukaryota</taxon>
        <taxon>Metamonada</taxon>
        <taxon>Preaxostyla</taxon>
        <taxon>Oxymonadida</taxon>
        <taxon>Streblomastigidae</taxon>
        <taxon>Streblomastix</taxon>
    </lineage>
</organism>
<feature type="compositionally biased region" description="Polar residues" evidence="1">
    <location>
        <begin position="86"/>
        <end position="99"/>
    </location>
</feature>
<dbReference type="AlphaFoldDB" id="A0A5J4WVE3"/>
<evidence type="ECO:0000256" key="1">
    <source>
        <dbReference type="SAM" id="MobiDB-lite"/>
    </source>
</evidence>
<protein>
    <submittedName>
        <fullName evidence="2">Uncharacterized protein</fullName>
    </submittedName>
</protein>
<name>A0A5J4WVE3_9EUKA</name>